<organism evidence="7">
    <name type="scientific">Fervidicoccus fontis</name>
    <dbReference type="NCBI Taxonomy" id="683846"/>
    <lineage>
        <taxon>Archaea</taxon>
        <taxon>Thermoproteota</taxon>
        <taxon>Thermoprotei</taxon>
        <taxon>Fervidicoccales</taxon>
        <taxon>Fervidicoccaceae</taxon>
        <taxon>Fervidicoccus</taxon>
    </lineage>
</organism>
<dbReference type="InterPro" id="IPR036010">
    <property type="entry name" value="2Fe-2S_ferredoxin-like_sf"/>
</dbReference>
<dbReference type="Gene3D" id="1.10.150.120">
    <property type="entry name" value="[2Fe-2S]-binding domain"/>
    <property type="match status" value="1"/>
</dbReference>
<feature type="domain" description="2Fe-2S ferredoxin-type" evidence="6">
    <location>
        <begin position="1"/>
        <end position="77"/>
    </location>
</feature>
<dbReference type="InterPro" id="IPR002888">
    <property type="entry name" value="2Fe-2S-bd"/>
</dbReference>
<evidence type="ECO:0000256" key="2">
    <source>
        <dbReference type="ARBA" id="ARBA00022723"/>
    </source>
</evidence>
<keyword evidence="4" id="KW-0408">Iron</keyword>
<name>A0A7C2YSN4_9CREN</name>
<evidence type="ECO:0000313" key="7">
    <source>
        <dbReference type="EMBL" id="HEU97974.1"/>
    </source>
</evidence>
<comment type="caution">
    <text evidence="7">The sequence shown here is derived from an EMBL/GenBank/DDBJ whole genome shotgun (WGS) entry which is preliminary data.</text>
</comment>
<protein>
    <submittedName>
        <fullName evidence="7">(2Fe-2S)-binding protein</fullName>
    </submittedName>
</protein>
<keyword evidence="5" id="KW-0411">Iron-sulfur</keyword>
<dbReference type="GO" id="GO:0051537">
    <property type="term" value="F:2 iron, 2 sulfur cluster binding"/>
    <property type="evidence" value="ECO:0007669"/>
    <property type="project" value="UniProtKB-KW"/>
</dbReference>
<dbReference type="Proteomes" id="UP000885664">
    <property type="component" value="Unassembled WGS sequence"/>
</dbReference>
<gene>
    <name evidence="7" type="ORF">ENO36_03865</name>
</gene>
<dbReference type="SUPFAM" id="SSF47741">
    <property type="entry name" value="CO dehydrogenase ISP C-domain like"/>
    <property type="match status" value="1"/>
</dbReference>
<dbReference type="CDD" id="cd00207">
    <property type="entry name" value="fer2"/>
    <property type="match status" value="1"/>
</dbReference>
<dbReference type="Pfam" id="PF01799">
    <property type="entry name" value="Fer2_2"/>
    <property type="match status" value="1"/>
</dbReference>
<dbReference type="AlphaFoldDB" id="A0A7C2YSN4"/>
<dbReference type="Pfam" id="PF00111">
    <property type="entry name" value="Fer2"/>
    <property type="match status" value="1"/>
</dbReference>
<dbReference type="InterPro" id="IPR051452">
    <property type="entry name" value="Diverse_Oxidoreductases"/>
</dbReference>
<dbReference type="PROSITE" id="PS00197">
    <property type="entry name" value="2FE2S_FER_1"/>
    <property type="match status" value="1"/>
</dbReference>
<dbReference type="InterPro" id="IPR036884">
    <property type="entry name" value="2Fe-2S-bd_dom_sf"/>
</dbReference>
<dbReference type="EMBL" id="DSFE01000084">
    <property type="protein sequence ID" value="HEU97974.1"/>
    <property type="molecule type" value="Genomic_DNA"/>
</dbReference>
<dbReference type="GO" id="GO:0016491">
    <property type="term" value="F:oxidoreductase activity"/>
    <property type="evidence" value="ECO:0007669"/>
    <property type="project" value="UniProtKB-KW"/>
</dbReference>
<dbReference type="GO" id="GO:0046872">
    <property type="term" value="F:metal ion binding"/>
    <property type="evidence" value="ECO:0007669"/>
    <property type="project" value="UniProtKB-KW"/>
</dbReference>
<dbReference type="PANTHER" id="PTHR44379">
    <property type="entry name" value="OXIDOREDUCTASE WITH IRON-SULFUR SUBUNIT"/>
    <property type="match status" value="1"/>
</dbReference>
<evidence type="ECO:0000256" key="3">
    <source>
        <dbReference type="ARBA" id="ARBA00023002"/>
    </source>
</evidence>
<evidence type="ECO:0000259" key="6">
    <source>
        <dbReference type="PROSITE" id="PS51085"/>
    </source>
</evidence>
<keyword evidence="3" id="KW-0560">Oxidoreductase</keyword>
<sequence>MIIKFKLDGKEVSVDAEPNELLLNVLRDKLGVKAPKYSCGIGECGACTVLLDGEPVLSCLTLAVDANGKEVITAAGIEEEYAALISKAFSEEGAVQCGYCSPGFAVMSYLLLREKKNLSEEKVREFLRGNLCRCTGYVNIIKAVLKASEVMGGK</sequence>
<dbReference type="PROSITE" id="PS51085">
    <property type="entry name" value="2FE2S_FER_2"/>
    <property type="match status" value="1"/>
</dbReference>
<reference evidence="7" key="1">
    <citation type="journal article" date="2020" name="mSystems">
        <title>Genome- and Community-Level Interaction Insights into Carbon Utilization and Element Cycling Functions of Hydrothermarchaeota in Hydrothermal Sediment.</title>
        <authorList>
            <person name="Zhou Z."/>
            <person name="Liu Y."/>
            <person name="Xu W."/>
            <person name="Pan J."/>
            <person name="Luo Z.H."/>
            <person name="Li M."/>
        </authorList>
    </citation>
    <scope>NUCLEOTIDE SEQUENCE [LARGE SCALE GENOMIC DNA]</scope>
    <source>
        <strain evidence="7">SpSt-1259</strain>
    </source>
</reference>
<dbReference type="InterPro" id="IPR006058">
    <property type="entry name" value="2Fe2S_fd_BS"/>
</dbReference>
<dbReference type="Gene3D" id="3.10.20.30">
    <property type="match status" value="1"/>
</dbReference>
<evidence type="ECO:0000256" key="1">
    <source>
        <dbReference type="ARBA" id="ARBA00022714"/>
    </source>
</evidence>
<dbReference type="InterPro" id="IPR001041">
    <property type="entry name" value="2Fe-2S_ferredoxin-type"/>
</dbReference>
<dbReference type="PANTHER" id="PTHR44379:SF8">
    <property type="entry name" value="XANTHINE DEHYDROGENASE IRON-SULFUR-BINDING SUBUNIT XDHC-RELATED"/>
    <property type="match status" value="1"/>
</dbReference>
<keyword evidence="2" id="KW-0479">Metal-binding</keyword>
<keyword evidence="1" id="KW-0001">2Fe-2S</keyword>
<accession>A0A7C2YSN4</accession>
<proteinExistence type="predicted"/>
<evidence type="ECO:0000256" key="4">
    <source>
        <dbReference type="ARBA" id="ARBA00023004"/>
    </source>
</evidence>
<evidence type="ECO:0000256" key="5">
    <source>
        <dbReference type="ARBA" id="ARBA00023014"/>
    </source>
</evidence>
<dbReference type="InterPro" id="IPR012675">
    <property type="entry name" value="Beta-grasp_dom_sf"/>
</dbReference>
<dbReference type="SUPFAM" id="SSF54292">
    <property type="entry name" value="2Fe-2S ferredoxin-like"/>
    <property type="match status" value="1"/>
</dbReference>